<evidence type="ECO:0000313" key="7">
    <source>
        <dbReference type="Proteomes" id="UP000640583"/>
    </source>
</evidence>
<reference evidence="6" key="1">
    <citation type="submission" date="2020-10" db="EMBL/GenBank/DDBJ databases">
        <title>Paenihalocynthiibacter styelae gen. nov., sp. nov., isolated from stalked sea squirt Styela clava.</title>
        <authorList>
            <person name="Kim Y.-O."/>
            <person name="Yoon J.-H."/>
        </authorList>
    </citation>
    <scope>NUCLEOTIDE SEQUENCE</scope>
    <source>
        <strain evidence="6">MYP1-1</strain>
    </source>
</reference>
<dbReference type="Pfam" id="PF00589">
    <property type="entry name" value="Phage_integrase"/>
    <property type="match status" value="1"/>
</dbReference>
<dbReference type="InterPro" id="IPR025269">
    <property type="entry name" value="SAM-like_dom"/>
</dbReference>
<comment type="caution">
    <text evidence="6">The sequence shown here is derived from an EMBL/GenBank/DDBJ whole genome shotgun (WGS) entry which is preliminary data.</text>
</comment>
<dbReference type="Gene3D" id="1.10.443.10">
    <property type="entry name" value="Intergrase catalytic core"/>
    <property type="match status" value="1"/>
</dbReference>
<dbReference type="RefSeq" id="WP_228848345.1">
    <property type="nucleotide sequence ID" value="NZ_JADCKQ010000004.1"/>
</dbReference>
<keyword evidence="3" id="KW-0238">DNA-binding</keyword>
<dbReference type="Gene3D" id="1.10.150.130">
    <property type="match status" value="1"/>
</dbReference>
<evidence type="ECO:0000256" key="1">
    <source>
        <dbReference type="ARBA" id="ARBA00008857"/>
    </source>
</evidence>
<dbReference type="PROSITE" id="PS51898">
    <property type="entry name" value="TYR_RECOMBINASE"/>
    <property type="match status" value="1"/>
</dbReference>
<dbReference type="InterPro" id="IPR010998">
    <property type="entry name" value="Integrase_recombinase_N"/>
</dbReference>
<dbReference type="CDD" id="cd01189">
    <property type="entry name" value="INT_ICEBs1_C_like"/>
    <property type="match status" value="1"/>
</dbReference>
<dbReference type="PANTHER" id="PTHR30349:SF64">
    <property type="entry name" value="PROPHAGE INTEGRASE INTD-RELATED"/>
    <property type="match status" value="1"/>
</dbReference>
<comment type="similarity">
    <text evidence="1">Belongs to the 'phage' integrase family.</text>
</comment>
<accession>A0A8J7IMQ1</accession>
<dbReference type="InterPro" id="IPR050090">
    <property type="entry name" value="Tyrosine_recombinase_XerCD"/>
</dbReference>
<dbReference type="SUPFAM" id="SSF56349">
    <property type="entry name" value="DNA breaking-rejoining enzymes"/>
    <property type="match status" value="1"/>
</dbReference>
<evidence type="ECO:0000256" key="4">
    <source>
        <dbReference type="ARBA" id="ARBA00023172"/>
    </source>
</evidence>
<dbReference type="Pfam" id="PF13102">
    <property type="entry name" value="Phage_int_SAM_5"/>
    <property type="match status" value="1"/>
</dbReference>
<dbReference type="GO" id="GO:0015074">
    <property type="term" value="P:DNA integration"/>
    <property type="evidence" value="ECO:0007669"/>
    <property type="project" value="UniProtKB-KW"/>
</dbReference>
<dbReference type="PANTHER" id="PTHR30349">
    <property type="entry name" value="PHAGE INTEGRASE-RELATED"/>
    <property type="match status" value="1"/>
</dbReference>
<feature type="domain" description="Tyr recombinase" evidence="5">
    <location>
        <begin position="76"/>
        <end position="313"/>
    </location>
</feature>
<dbReference type="InterPro" id="IPR002104">
    <property type="entry name" value="Integrase_catalytic"/>
</dbReference>
<evidence type="ECO:0000256" key="3">
    <source>
        <dbReference type="ARBA" id="ARBA00023125"/>
    </source>
</evidence>
<evidence type="ECO:0000259" key="5">
    <source>
        <dbReference type="PROSITE" id="PS51898"/>
    </source>
</evidence>
<evidence type="ECO:0000313" key="6">
    <source>
        <dbReference type="EMBL" id="MBI1493516.1"/>
    </source>
</evidence>
<keyword evidence="7" id="KW-1185">Reference proteome</keyword>
<keyword evidence="2" id="KW-0229">DNA integration</keyword>
<dbReference type="GO" id="GO:0006310">
    <property type="term" value="P:DNA recombination"/>
    <property type="evidence" value="ECO:0007669"/>
    <property type="project" value="UniProtKB-KW"/>
</dbReference>
<gene>
    <name evidence="6" type="ORF">H1D41_07720</name>
</gene>
<keyword evidence="4" id="KW-0233">DNA recombination</keyword>
<dbReference type="InterPro" id="IPR011010">
    <property type="entry name" value="DNA_brk_join_enz"/>
</dbReference>
<dbReference type="InterPro" id="IPR013762">
    <property type="entry name" value="Integrase-like_cat_sf"/>
</dbReference>
<name>A0A8J7IMQ1_9RHOB</name>
<dbReference type="EMBL" id="JADCKQ010000004">
    <property type="protein sequence ID" value="MBI1493516.1"/>
    <property type="molecule type" value="Genomic_DNA"/>
</dbReference>
<sequence length="333" mass="37004">MDGIGYINDAFAQLRVSEITAEMVQTFLSDLSESLSGNTVRGLFSKLRVVLDLALKRGWLKVDPLAGHRISLPPKERREAFPDRGQIGKILEFVNSNDHLNQKTCAVLLRRVYFNLAIFAGLRSGEIGTLEWDAVDLDTDTITVRQSCSKIDGITKPKTKAGNRKVPMSGRIKAALLEMLAYQQLQAKTMADATSPNNKSWLINYRWKYGMTPDLDAPRKGLIFKRGAQGLFHAEKIRQGLYMPVMEALGMTGEGKPDFPPHSLRHAAASLFIEAAVQPMYLKTIMGHGSIMITYDVYGHLFPTDNSLRDAIAQIGATFDATTERQRNLSACN</sequence>
<organism evidence="6 7">
    <name type="scientific">Halocynthiibacter styelae</name>
    <dbReference type="NCBI Taxonomy" id="2761955"/>
    <lineage>
        <taxon>Bacteria</taxon>
        <taxon>Pseudomonadati</taxon>
        <taxon>Pseudomonadota</taxon>
        <taxon>Alphaproteobacteria</taxon>
        <taxon>Rhodobacterales</taxon>
        <taxon>Paracoccaceae</taxon>
        <taxon>Halocynthiibacter</taxon>
    </lineage>
</organism>
<protein>
    <submittedName>
        <fullName evidence="6">Site-specific integrase</fullName>
    </submittedName>
</protein>
<dbReference type="Proteomes" id="UP000640583">
    <property type="component" value="Unassembled WGS sequence"/>
</dbReference>
<dbReference type="GO" id="GO:0003677">
    <property type="term" value="F:DNA binding"/>
    <property type="evidence" value="ECO:0007669"/>
    <property type="project" value="UniProtKB-KW"/>
</dbReference>
<proteinExistence type="inferred from homology"/>
<evidence type="ECO:0000256" key="2">
    <source>
        <dbReference type="ARBA" id="ARBA00022908"/>
    </source>
</evidence>
<dbReference type="AlphaFoldDB" id="A0A8J7IMQ1"/>